<dbReference type="eggNOG" id="COG0308">
    <property type="taxonomic scope" value="Bacteria"/>
</dbReference>
<evidence type="ECO:0008006" key="3">
    <source>
        <dbReference type="Google" id="ProtNLM"/>
    </source>
</evidence>
<evidence type="ECO:0000313" key="2">
    <source>
        <dbReference type="Proteomes" id="UP000023541"/>
    </source>
</evidence>
<accession>A0A023BTP0</accession>
<dbReference type="Proteomes" id="UP000023541">
    <property type="component" value="Unassembled WGS sequence"/>
</dbReference>
<gene>
    <name evidence="1" type="ORF">ATO12_20330</name>
</gene>
<name>A0A023BTP0_9FLAO</name>
<proteinExistence type="predicted"/>
<evidence type="ECO:0000313" key="1">
    <source>
        <dbReference type="EMBL" id="EZH73350.1"/>
    </source>
</evidence>
<comment type="caution">
    <text evidence="1">The sequence shown here is derived from an EMBL/GenBank/DDBJ whole genome shotgun (WGS) entry which is preliminary data.</text>
</comment>
<dbReference type="OrthoDB" id="1414720at2"/>
<dbReference type="STRING" id="1317122.ATO12_20330"/>
<keyword evidence="2" id="KW-1185">Reference proteome</keyword>
<dbReference type="RefSeq" id="WP_034243401.1">
    <property type="nucleotide sequence ID" value="NZ_AQRA01000006.1"/>
</dbReference>
<reference evidence="1 2" key="1">
    <citation type="submission" date="2014-04" db="EMBL/GenBank/DDBJ databases">
        <title>Aquimarina sp. 22II-S11-z7 Genome Sequencing.</title>
        <authorList>
            <person name="Lai Q."/>
        </authorList>
    </citation>
    <scope>NUCLEOTIDE SEQUENCE [LARGE SCALE GENOMIC DNA]</scope>
    <source>
        <strain evidence="1 2">22II-S11-z7</strain>
    </source>
</reference>
<dbReference type="EMBL" id="AQRA01000006">
    <property type="protein sequence ID" value="EZH73350.1"/>
    <property type="molecule type" value="Genomic_DNA"/>
</dbReference>
<sequence length="571" mass="66324">MKTHVAVVVMVLFWVVSYGQKPIISINATIDKNLNLNGILNLEIPHISDTLKIYKLSAGMTPTGMATIKINTISSQGEKLHYNENDQWISIPNVHRIKNVAIQYELDLKAIYDWRKEFGYTVFSGGKERCWYPNIYINNKHDFHKDFNVVIEHPKRLTLLTSGTLITEEVKQATSVSYFKAKNVLDYGLNAGWDYVNKTISNGEVSLSYFCPKAKKEIYRNIANTAMEAINWYTEKYGFFPKKRMGLAIGHPKWRGGFPSENLFYIHQGNIEKSFIQWITSHELGHYYWGLHVLSTTDLSPLMLANGIWIDHLYLSEVYNKSFNELWNLYSPQAAMIEKYLATCLANYEQEIGFADAEQNFGFDYNSNVAHAKAAVGIYLISNLIGEQQYLELQKELLKHFEGKPLSIQDYILFLEDRGHSFVRKFITQWYQDHAMIEYDFYKIKTKQNDQNWEYSFEIRKKGTVDYPIEITVVDEKGNVYQHLTKAQSNKEAIKGNSKFKPIDFKLDVNGKIPMWNSDNTAIQRAFIFALYRAGKSKIATQLAESYLKKHTNDIRLQKRLKRHLTIMMKN</sequence>
<dbReference type="SUPFAM" id="SSF55486">
    <property type="entry name" value="Metalloproteases ('zincins'), catalytic domain"/>
    <property type="match status" value="1"/>
</dbReference>
<dbReference type="InterPro" id="IPR027268">
    <property type="entry name" value="Peptidase_M4/M1_CTD_sf"/>
</dbReference>
<dbReference type="Gene3D" id="1.10.390.10">
    <property type="entry name" value="Neutral Protease Domain 2"/>
    <property type="match status" value="1"/>
</dbReference>
<dbReference type="AlphaFoldDB" id="A0A023BTP0"/>
<organism evidence="1 2">
    <name type="scientific">Aquimarina atlantica</name>
    <dbReference type="NCBI Taxonomy" id="1317122"/>
    <lineage>
        <taxon>Bacteria</taxon>
        <taxon>Pseudomonadati</taxon>
        <taxon>Bacteroidota</taxon>
        <taxon>Flavobacteriia</taxon>
        <taxon>Flavobacteriales</taxon>
        <taxon>Flavobacteriaceae</taxon>
        <taxon>Aquimarina</taxon>
    </lineage>
</organism>
<protein>
    <recommendedName>
        <fullName evidence="3">Peptidase M1 membrane alanine aminopeptidase domain-containing protein</fullName>
    </recommendedName>
</protein>